<proteinExistence type="predicted"/>
<dbReference type="AlphaFoldDB" id="A0A7J3XYH2"/>
<name>A0A7J3XYH2_9CREN</name>
<gene>
    <name evidence="1" type="ORF">ENM60_02260</name>
</gene>
<dbReference type="EMBL" id="DRYK01000030">
    <property type="protein sequence ID" value="HHP67603.1"/>
    <property type="molecule type" value="Genomic_DNA"/>
</dbReference>
<evidence type="ECO:0000313" key="1">
    <source>
        <dbReference type="EMBL" id="HHP67603.1"/>
    </source>
</evidence>
<reference evidence="1" key="1">
    <citation type="journal article" date="2020" name="mSystems">
        <title>Genome- and Community-Level Interaction Insights into Carbon Utilization and Element Cycling Functions of Hydrothermarchaeota in Hydrothermal Sediment.</title>
        <authorList>
            <person name="Zhou Z."/>
            <person name="Liu Y."/>
            <person name="Xu W."/>
            <person name="Pan J."/>
            <person name="Luo Z.H."/>
            <person name="Li M."/>
        </authorList>
    </citation>
    <scope>NUCLEOTIDE SEQUENCE [LARGE SCALE GENOMIC DNA]</scope>
    <source>
        <strain evidence="1">SpSt-110</strain>
    </source>
</reference>
<comment type="caution">
    <text evidence="1">The sequence shown here is derived from an EMBL/GenBank/DDBJ whole genome shotgun (WGS) entry which is preliminary data.</text>
</comment>
<accession>A0A7J3XYH2</accession>
<sequence length="219" mass="25134">MDSNLVYNRVKGFLEKYGDKGFLVLKAALEIAGDPNVDHRYGDFSFKHLVLRLARMGFNYNPVNLLRTLEKELGVIEKSYSSTNQTWWRFTDIEAVKRALGADTVEDDPKITLLRIKFESLEPRRVKSTLLKLASKNALTATDREVFRRIVFGELSKMIDLYQEMAGYEDYFGMELEEIRELVKLAEFITLKMSRETPVQAGGLPLEGSLRALRVNDNT</sequence>
<organism evidence="1">
    <name type="scientific">Thermogladius calderae</name>
    <dbReference type="NCBI Taxonomy" id="1200300"/>
    <lineage>
        <taxon>Archaea</taxon>
        <taxon>Thermoproteota</taxon>
        <taxon>Thermoprotei</taxon>
        <taxon>Desulfurococcales</taxon>
        <taxon>Desulfurococcaceae</taxon>
        <taxon>Thermogladius</taxon>
    </lineage>
</organism>
<protein>
    <submittedName>
        <fullName evidence="1">Uncharacterized protein</fullName>
    </submittedName>
</protein>